<dbReference type="SMART" id="SM00034">
    <property type="entry name" value="CLECT"/>
    <property type="match status" value="1"/>
</dbReference>
<protein>
    <submittedName>
        <fullName evidence="5">E-selectin</fullName>
    </submittedName>
</protein>
<dbReference type="PROSITE" id="PS50041">
    <property type="entry name" value="C_TYPE_LECTIN_2"/>
    <property type="match status" value="1"/>
</dbReference>
<accession>C1BRW3</accession>
<dbReference type="PANTHER" id="PTHR21407">
    <property type="entry name" value="RE43931P-RELATED"/>
    <property type="match status" value="1"/>
</dbReference>
<keyword evidence="5" id="KW-0430">Lectin</keyword>
<dbReference type="PROSITE" id="PS00615">
    <property type="entry name" value="C_TYPE_LECTIN_1"/>
    <property type="match status" value="1"/>
</dbReference>
<dbReference type="OrthoDB" id="7357196at2759"/>
<dbReference type="InterPro" id="IPR016186">
    <property type="entry name" value="C-type_lectin-like/link_sf"/>
</dbReference>
<sequence>MKTWVILATLLVVATAVPQGGFFSNLASRIRNSLRRPSRQTRQPPPPFRPRLPAQPAFPPQGHPTLQKQQQPHEHAHNHPQSHQQQHQQKPFATSPFSNQISHSPLRSQPGRPQSPPQISSFTHGCAHAVPNLERPDGSKYIMTFLNGCSNFTAQEADDYCRANAGRAISLDTTDKANYINNILAQNAQRYLWTGGRIDHNAGVVTWPSGAREGYQRGKRFWSYTGGASKTEDVPQPDNRDGNEVCIAILNNFYADGIRWHDVACHHRKPTICQLS</sequence>
<gene>
    <name evidence="5" type="primary">LYAM2</name>
</gene>
<feature type="chain" id="PRO_5002907563" evidence="3">
    <location>
        <begin position="17"/>
        <end position="276"/>
    </location>
</feature>
<dbReference type="InterPro" id="IPR001304">
    <property type="entry name" value="C-type_lectin-like"/>
</dbReference>
<organism evidence="5">
    <name type="scientific">Lepeophtheirus salmonis</name>
    <name type="common">Salmon louse</name>
    <name type="synonym">Caligus salmonis</name>
    <dbReference type="NCBI Taxonomy" id="72036"/>
    <lineage>
        <taxon>Eukaryota</taxon>
        <taxon>Metazoa</taxon>
        <taxon>Ecdysozoa</taxon>
        <taxon>Arthropoda</taxon>
        <taxon>Crustacea</taxon>
        <taxon>Multicrustacea</taxon>
        <taxon>Hexanauplia</taxon>
        <taxon>Copepoda</taxon>
        <taxon>Siphonostomatoida</taxon>
        <taxon>Caligidae</taxon>
        <taxon>Lepeophtheirus</taxon>
    </lineage>
</organism>
<feature type="compositionally biased region" description="Low complexity" evidence="2">
    <location>
        <begin position="79"/>
        <end position="89"/>
    </location>
</feature>
<feature type="region of interest" description="Disordered" evidence="2">
    <location>
        <begin position="33"/>
        <end position="123"/>
    </location>
</feature>
<dbReference type="EMBL" id="BT077342">
    <property type="protein sequence ID" value="ACO11766.1"/>
    <property type="molecule type" value="mRNA"/>
</dbReference>
<evidence type="ECO:0000256" key="2">
    <source>
        <dbReference type="SAM" id="MobiDB-lite"/>
    </source>
</evidence>
<proteinExistence type="evidence at transcript level"/>
<keyword evidence="3" id="KW-0732">Signal</keyword>
<dbReference type="GO" id="GO:0030246">
    <property type="term" value="F:carbohydrate binding"/>
    <property type="evidence" value="ECO:0007669"/>
    <property type="project" value="UniProtKB-KW"/>
</dbReference>
<dbReference type="Pfam" id="PF00059">
    <property type="entry name" value="Lectin_C"/>
    <property type="match status" value="1"/>
</dbReference>
<evidence type="ECO:0000256" key="1">
    <source>
        <dbReference type="ARBA" id="ARBA00023157"/>
    </source>
</evidence>
<keyword evidence="1" id="KW-1015">Disulfide bond</keyword>
<dbReference type="PANTHER" id="PTHR21407:SF1">
    <property type="entry name" value="RE43931P"/>
    <property type="match status" value="1"/>
</dbReference>
<dbReference type="AlphaFoldDB" id="C1BRW3"/>
<dbReference type="SUPFAM" id="SSF56436">
    <property type="entry name" value="C-type lectin-like"/>
    <property type="match status" value="1"/>
</dbReference>
<reference evidence="5" key="1">
    <citation type="submission" date="2009-06" db="EMBL/GenBank/DDBJ databases">
        <title>Lepeophtheirus salmonis ESTs and full-length cDNAs.</title>
        <authorList>
            <person name="Yasuike M."/>
            <person name="von Schalburg K."/>
            <person name="Cooper G."/>
            <person name="Leong J."/>
            <person name="Jones S.R.M."/>
            <person name="Koop B.F."/>
        </authorList>
    </citation>
    <scope>NUCLEOTIDE SEQUENCE</scope>
    <source>
        <strain evidence="5">Pacific form</strain>
        <tissue evidence="5">Whole</tissue>
    </source>
</reference>
<dbReference type="InterPro" id="IPR016187">
    <property type="entry name" value="CTDL_fold"/>
</dbReference>
<feature type="compositionally biased region" description="Polar residues" evidence="2">
    <location>
        <begin position="91"/>
        <end position="103"/>
    </location>
</feature>
<dbReference type="Gene3D" id="3.10.100.10">
    <property type="entry name" value="Mannose-Binding Protein A, subunit A"/>
    <property type="match status" value="1"/>
</dbReference>
<dbReference type="InterPro" id="IPR018378">
    <property type="entry name" value="C-type_lectin_CS"/>
</dbReference>
<feature type="domain" description="C-type lectin" evidence="4">
    <location>
        <begin position="145"/>
        <end position="274"/>
    </location>
</feature>
<feature type="compositionally biased region" description="Low complexity" evidence="2">
    <location>
        <begin position="104"/>
        <end position="121"/>
    </location>
</feature>
<evidence type="ECO:0000259" key="4">
    <source>
        <dbReference type="PROSITE" id="PS50041"/>
    </source>
</evidence>
<dbReference type="CDD" id="cd00037">
    <property type="entry name" value="CLECT"/>
    <property type="match status" value="1"/>
</dbReference>
<name>C1BRW3_LEPSM</name>
<feature type="signal peptide" evidence="3">
    <location>
        <begin position="1"/>
        <end position="16"/>
    </location>
</feature>
<evidence type="ECO:0000313" key="5">
    <source>
        <dbReference type="EMBL" id="ACO11766.1"/>
    </source>
</evidence>
<evidence type="ECO:0000256" key="3">
    <source>
        <dbReference type="SAM" id="SignalP"/>
    </source>
</evidence>